<dbReference type="Gene3D" id="3.40.630.30">
    <property type="match status" value="1"/>
</dbReference>
<gene>
    <name evidence="1" type="ORF">KTAU_25600</name>
</gene>
<evidence type="ECO:0000313" key="1">
    <source>
        <dbReference type="EMBL" id="GER83923.1"/>
    </source>
</evidence>
<sequence length="378" mass="43034">MYRVTVYERVEEIPSEQWNSLARGADFTLTTPMLALIQRSRPKMARFFMVWDATMTPRGAVPIYLLHESTTVSAYQRPDLMLRRVAGPEFECFVPGAKAILPAVSIGSHQVTSARVLIDRSIPVEEQQACISLLLSQIEEQARSWGACSICCPYVAGDDAVLRTVLLEHDYFSFPNVWLAVLDICWSSFSDYLQSLSGKRRHSIRRERLQIARAGVELSIAPLQLADVARLEILKGNVDAKYHGESARRPPSENSFLAVAARERPGEPLVVLARKEGEIVAFCLCYRYRDELYCEQVGFDYERTARLPLYFEVGYYQPITYAIEQKLKRIHYGAEAYKAKLWRGCHLELQTAFMKCFDLTTHQQLAACAAMLDEQRLS</sequence>
<dbReference type="Pfam" id="PF04339">
    <property type="entry name" value="FemAB_like"/>
    <property type="match status" value="1"/>
</dbReference>
<accession>A0A5J4K8J6</accession>
<comment type="caution">
    <text evidence="1">The sequence shown here is derived from an EMBL/GenBank/DDBJ whole genome shotgun (WGS) entry which is preliminary data.</text>
</comment>
<dbReference type="Proteomes" id="UP000334820">
    <property type="component" value="Unassembled WGS sequence"/>
</dbReference>
<protein>
    <recommendedName>
        <fullName evidence="3">BioF2-like acetyltransferase domain-containing protein</fullName>
    </recommendedName>
</protein>
<proteinExistence type="predicted"/>
<name>A0A5J4K8J6_9CHLR</name>
<dbReference type="RefSeq" id="WP_151728615.1">
    <property type="nucleotide sequence ID" value="NZ_BKZV01000003.1"/>
</dbReference>
<keyword evidence="2" id="KW-1185">Reference proteome</keyword>
<reference evidence="1 2" key="1">
    <citation type="journal article" date="2019" name="Int. J. Syst. Evol. Microbiol.">
        <title>Thermogemmatispora aurantia sp. nov. and Thermogemmatispora argillosa sp. nov., within the class Ktedonobacteria, and emended description of the genus Thermogemmatispora.</title>
        <authorList>
            <person name="Zheng Y."/>
            <person name="Wang C.M."/>
            <person name="Sakai Y."/>
            <person name="Abe K."/>
            <person name="Yokota A."/>
            <person name="Yabe S."/>
        </authorList>
    </citation>
    <scope>NUCLEOTIDE SEQUENCE [LARGE SCALE GENOMIC DNA]</scope>
    <source>
        <strain evidence="1 2">A1-2</strain>
    </source>
</reference>
<dbReference type="InterPro" id="IPR016181">
    <property type="entry name" value="Acyl_CoA_acyltransferase"/>
</dbReference>
<dbReference type="PANTHER" id="PTHR47017">
    <property type="entry name" value="ACYL-COA"/>
    <property type="match status" value="1"/>
</dbReference>
<organism evidence="1 2">
    <name type="scientific">Thermogemmatispora aurantia</name>
    <dbReference type="NCBI Taxonomy" id="2045279"/>
    <lineage>
        <taxon>Bacteria</taxon>
        <taxon>Bacillati</taxon>
        <taxon>Chloroflexota</taxon>
        <taxon>Ktedonobacteria</taxon>
        <taxon>Thermogemmatisporales</taxon>
        <taxon>Thermogemmatisporaceae</taxon>
        <taxon>Thermogemmatispora</taxon>
    </lineage>
</organism>
<evidence type="ECO:0008006" key="3">
    <source>
        <dbReference type="Google" id="ProtNLM"/>
    </source>
</evidence>
<dbReference type="AlphaFoldDB" id="A0A5J4K8J6"/>
<evidence type="ECO:0000313" key="2">
    <source>
        <dbReference type="Proteomes" id="UP000334820"/>
    </source>
</evidence>
<dbReference type="SUPFAM" id="SSF55729">
    <property type="entry name" value="Acyl-CoA N-acyltransferases (Nat)"/>
    <property type="match status" value="1"/>
</dbReference>
<dbReference type="PANTHER" id="PTHR47017:SF1">
    <property type="entry name" value="ACYL-COA"/>
    <property type="match status" value="1"/>
</dbReference>
<dbReference type="EMBL" id="BKZV01000003">
    <property type="protein sequence ID" value="GER83923.1"/>
    <property type="molecule type" value="Genomic_DNA"/>
</dbReference>
<dbReference type="InterPro" id="IPR007434">
    <property type="entry name" value="FemAB-like"/>
</dbReference>